<protein>
    <submittedName>
        <fullName evidence="4">Dinucleotide-utilizing enzyme involved in molybdopterin and thiamine biosynthesis family 2</fullName>
    </submittedName>
</protein>
<dbReference type="InterPro" id="IPR035985">
    <property type="entry name" value="Ubiquitin-activating_enz"/>
</dbReference>
<dbReference type="Pfam" id="PF00899">
    <property type="entry name" value="ThiF"/>
    <property type="match status" value="1"/>
</dbReference>
<dbReference type="PANTHER" id="PTHR10953">
    <property type="entry name" value="UBIQUITIN-ACTIVATING ENZYME E1"/>
    <property type="match status" value="1"/>
</dbReference>
<reference evidence="4 5" key="1">
    <citation type="submission" date="2014-01" db="EMBL/GenBank/DDBJ databases">
        <title>Full genme sequencing of cellulolytic bacterium Gynuella sunshinyii YC6258T gen. nov., sp. nov.</title>
        <authorList>
            <person name="Khan H."/>
            <person name="Chung E.J."/>
            <person name="Chung Y.R."/>
        </authorList>
    </citation>
    <scope>NUCLEOTIDE SEQUENCE [LARGE SCALE GENOMIC DNA]</scope>
    <source>
        <strain evidence="4 5">YC6258</strain>
    </source>
</reference>
<evidence type="ECO:0000256" key="2">
    <source>
        <dbReference type="SAM" id="Phobius"/>
    </source>
</evidence>
<dbReference type="NCBIfam" id="NF004281">
    <property type="entry name" value="PRK05690.1"/>
    <property type="match status" value="1"/>
</dbReference>
<sequence length="246" mass="26088">MLDEQLLRYSRQILLPDFDIAGQQALLAATVLVVGAGGLGSAVLPYLAGAGVGRLRVVDGDHVDMTNFHRQVIHKQQGEAKAVSAARFIEQLNPGVMVEAVVQRFNAENASQLLGGCTVAVDCSDNLETRHLLNRLCFEQGVKLVSGAAIGWEGQLCCFDYEAGSGCYQCLYPAGMEQNLNCSEAGVMGPVVGIVGTMQALEVIKMISGVGIAAVNRLMLFDGKTGTWSAMGFAAKPHCPVCGSRR</sequence>
<name>A0A0C5W133_9GAMM</name>
<evidence type="ECO:0000313" key="5">
    <source>
        <dbReference type="Proteomes" id="UP000032266"/>
    </source>
</evidence>
<dbReference type="InterPro" id="IPR045886">
    <property type="entry name" value="ThiF/MoeB/HesA"/>
</dbReference>
<evidence type="ECO:0000256" key="1">
    <source>
        <dbReference type="ARBA" id="ARBA00009919"/>
    </source>
</evidence>
<dbReference type="InterPro" id="IPR000594">
    <property type="entry name" value="ThiF_NAD_FAD-bd"/>
</dbReference>
<dbReference type="RefSeq" id="WP_044618413.1">
    <property type="nucleotide sequence ID" value="NZ_CP007142.1"/>
</dbReference>
<dbReference type="KEGG" id="gsn:YC6258_04372"/>
<dbReference type="PATRIC" id="fig|1445510.3.peg.4337"/>
<keyword evidence="2" id="KW-1133">Transmembrane helix</keyword>
<dbReference type="AlphaFoldDB" id="A0A0C5W133"/>
<evidence type="ECO:0000259" key="3">
    <source>
        <dbReference type="Pfam" id="PF00899"/>
    </source>
</evidence>
<keyword evidence="2" id="KW-0812">Transmembrane</keyword>
<dbReference type="GO" id="GO:0005737">
    <property type="term" value="C:cytoplasm"/>
    <property type="evidence" value="ECO:0007669"/>
    <property type="project" value="TreeGrafter"/>
</dbReference>
<dbReference type="OrthoDB" id="9804286at2"/>
<accession>A0A0C5W133</accession>
<dbReference type="CDD" id="cd00757">
    <property type="entry name" value="ThiF_MoeB_HesA_family"/>
    <property type="match status" value="1"/>
</dbReference>
<dbReference type="STRING" id="1445510.YC6258_04372"/>
<dbReference type="Gene3D" id="3.40.50.720">
    <property type="entry name" value="NAD(P)-binding Rossmann-like Domain"/>
    <property type="match status" value="1"/>
</dbReference>
<dbReference type="EMBL" id="CP007142">
    <property type="protein sequence ID" value="AJQ96404.1"/>
    <property type="molecule type" value="Genomic_DNA"/>
</dbReference>
<feature type="domain" description="THIF-type NAD/FAD binding fold" evidence="3">
    <location>
        <begin position="9"/>
        <end position="241"/>
    </location>
</feature>
<dbReference type="HOGENOM" id="CLU_013325_10_3_6"/>
<evidence type="ECO:0000313" key="4">
    <source>
        <dbReference type="EMBL" id="AJQ96404.1"/>
    </source>
</evidence>
<dbReference type="FunFam" id="3.40.50.720:FF:000080">
    <property type="entry name" value="Thiazole biosynthesis adenylyltransferase ThiF"/>
    <property type="match status" value="1"/>
</dbReference>
<organism evidence="4 5">
    <name type="scientific">Gynuella sunshinyii YC6258</name>
    <dbReference type="NCBI Taxonomy" id="1445510"/>
    <lineage>
        <taxon>Bacteria</taxon>
        <taxon>Pseudomonadati</taxon>
        <taxon>Pseudomonadota</taxon>
        <taxon>Gammaproteobacteria</taxon>
        <taxon>Oceanospirillales</taxon>
        <taxon>Saccharospirillaceae</taxon>
        <taxon>Gynuella</taxon>
    </lineage>
</organism>
<dbReference type="PANTHER" id="PTHR10953:SF102">
    <property type="entry name" value="ADENYLYLTRANSFERASE AND SULFURTRANSFERASE MOCS3"/>
    <property type="match status" value="1"/>
</dbReference>
<proteinExistence type="inferred from homology"/>
<comment type="similarity">
    <text evidence="1">Belongs to the HesA/MoeB/ThiF family.</text>
</comment>
<dbReference type="SUPFAM" id="SSF69572">
    <property type="entry name" value="Activating enzymes of the ubiquitin-like proteins"/>
    <property type="match status" value="1"/>
</dbReference>
<keyword evidence="2" id="KW-0472">Membrane</keyword>
<feature type="transmembrane region" description="Helical" evidence="2">
    <location>
        <begin position="25"/>
        <end position="47"/>
    </location>
</feature>
<keyword evidence="5" id="KW-1185">Reference proteome</keyword>
<dbReference type="Proteomes" id="UP000032266">
    <property type="component" value="Chromosome"/>
</dbReference>
<dbReference type="GO" id="GO:0008641">
    <property type="term" value="F:ubiquitin-like modifier activating enzyme activity"/>
    <property type="evidence" value="ECO:0007669"/>
    <property type="project" value="InterPro"/>
</dbReference>
<dbReference type="GO" id="GO:0004792">
    <property type="term" value="F:thiosulfate-cyanide sulfurtransferase activity"/>
    <property type="evidence" value="ECO:0007669"/>
    <property type="project" value="TreeGrafter"/>
</dbReference>
<gene>
    <name evidence="4" type="ORF">YC6258_04372</name>
</gene>
<dbReference type="GO" id="GO:0016779">
    <property type="term" value="F:nucleotidyltransferase activity"/>
    <property type="evidence" value="ECO:0007669"/>
    <property type="project" value="TreeGrafter"/>
</dbReference>